<reference evidence="1 2" key="1">
    <citation type="submission" date="2019-07" db="EMBL/GenBank/DDBJ databases">
        <title>Genome sequence of 2 isolates from Red Sea Mangroves.</title>
        <authorList>
            <person name="Sefrji F."/>
            <person name="Michoud G."/>
            <person name="Merlino G."/>
            <person name="Daffonchio D."/>
        </authorList>
    </citation>
    <scope>NUCLEOTIDE SEQUENCE [LARGE SCALE GENOMIC DNA]</scope>
    <source>
        <strain evidence="1 2">R1DC41</strain>
    </source>
</reference>
<dbReference type="EMBL" id="CP049742">
    <property type="protein sequence ID" value="QPC47639.1"/>
    <property type="molecule type" value="Genomic_DNA"/>
</dbReference>
<protein>
    <submittedName>
        <fullName evidence="1">Uncharacterized protein</fullName>
    </submittedName>
</protein>
<dbReference type="AlphaFoldDB" id="A0A7S8CCU0"/>
<keyword evidence="2" id="KW-1185">Reference proteome</keyword>
<dbReference type="RefSeq" id="WP_239672314.1">
    <property type="nucleotide sequence ID" value="NZ_CP049742.1"/>
</dbReference>
<evidence type="ECO:0000313" key="1">
    <source>
        <dbReference type="EMBL" id="QPC47639.1"/>
    </source>
</evidence>
<organism evidence="1 2">
    <name type="scientific">Mangrovibacillus cuniculi</name>
    <dbReference type="NCBI Taxonomy" id="2593652"/>
    <lineage>
        <taxon>Bacteria</taxon>
        <taxon>Bacillati</taxon>
        <taxon>Bacillota</taxon>
        <taxon>Bacilli</taxon>
        <taxon>Bacillales</taxon>
        <taxon>Bacillaceae</taxon>
        <taxon>Mangrovibacillus</taxon>
    </lineage>
</organism>
<gene>
    <name evidence="1" type="ORF">G8O30_12090</name>
</gene>
<dbReference type="Proteomes" id="UP000593626">
    <property type="component" value="Chromosome"/>
</dbReference>
<accession>A0A7S8CCU0</accession>
<sequence length="95" mass="9791">MSLFRSIGKGVGTVGGSIIGGGVNLVGKTVDSKWLTEVGDGIEKASVVAMDNAGQFIDGAVKGTYGAIKIETEGQVPRLTNIFHIKALQKGGLPY</sequence>
<evidence type="ECO:0000313" key="2">
    <source>
        <dbReference type="Proteomes" id="UP000593626"/>
    </source>
</evidence>
<proteinExistence type="predicted"/>
<name>A0A7S8CCU0_9BACI</name>
<dbReference type="KEGG" id="mcui:G8O30_12090"/>